<dbReference type="EMBL" id="OD023146">
    <property type="protein sequence ID" value="CAD7419750.1"/>
    <property type="molecule type" value="Genomic_DNA"/>
</dbReference>
<evidence type="ECO:0000256" key="1">
    <source>
        <dbReference type="SAM" id="MobiDB-lite"/>
    </source>
</evidence>
<name>A0A7R9DTI1_TIMPO</name>
<organism evidence="2">
    <name type="scientific">Timema poppense</name>
    <name type="common">Walking stick</name>
    <dbReference type="NCBI Taxonomy" id="170557"/>
    <lineage>
        <taxon>Eukaryota</taxon>
        <taxon>Metazoa</taxon>
        <taxon>Ecdysozoa</taxon>
        <taxon>Arthropoda</taxon>
        <taxon>Hexapoda</taxon>
        <taxon>Insecta</taxon>
        <taxon>Pterygota</taxon>
        <taxon>Neoptera</taxon>
        <taxon>Polyneoptera</taxon>
        <taxon>Phasmatodea</taxon>
        <taxon>Timematodea</taxon>
        <taxon>Timematoidea</taxon>
        <taxon>Timematidae</taxon>
        <taxon>Timema</taxon>
    </lineage>
</organism>
<feature type="compositionally biased region" description="Polar residues" evidence="1">
    <location>
        <begin position="64"/>
        <end position="77"/>
    </location>
</feature>
<reference evidence="2" key="1">
    <citation type="submission" date="2020-11" db="EMBL/GenBank/DDBJ databases">
        <authorList>
            <person name="Tran Van P."/>
        </authorList>
    </citation>
    <scope>NUCLEOTIDE SEQUENCE</scope>
</reference>
<gene>
    <name evidence="2" type="ORF">TPSB3V08_LOCUS13168</name>
</gene>
<dbReference type="AlphaFoldDB" id="A0A7R9DTI1"/>
<accession>A0A7R9DTI1</accession>
<protein>
    <submittedName>
        <fullName evidence="2">Uncharacterized protein</fullName>
    </submittedName>
</protein>
<proteinExistence type="predicted"/>
<feature type="region of interest" description="Disordered" evidence="1">
    <location>
        <begin position="51"/>
        <end position="82"/>
    </location>
</feature>
<evidence type="ECO:0000313" key="2">
    <source>
        <dbReference type="EMBL" id="CAD7419750.1"/>
    </source>
</evidence>
<sequence length="245" mass="27624">MAATLALDWIANNRQIMSRSWLGVLKGNTNFGRRPSATNPGDNMAAVLSTRRSQDETLDPPIHSQHNNKNRTSIDSYSSRRKVKQLPVKLRIDGVSRVTCRHPRSQGLGRGASAHFVTREWGTPPTRLLVRKEREEMCTLKGYIKRHLLPEASQKKKGAVIQNGPVSQRVSVSVGLYLVERRTCGGLAAVSNTFTVSRILTNTWRRIDYRREAPSDKLKTHKKVNYGQTLIKSPILISEMEQIND</sequence>